<name>A0A7M7IX73_VARDE</name>
<evidence type="ECO:0000313" key="3">
    <source>
        <dbReference type="EnsemblMetazoa" id="XP_022643792"/>
    </source>
</evidence>
<dbReference type="KEGG" id="vde:111243042"/>
<protein>
    <submittedName>
        <fullName evidence="3">Uncharacterized protein</fullName>
    </submittedName>
</protein>
<reference evidence="3" key="1">
    <citation type="submission" date="2021-01" db="UniProtKB">
        <authorList>
            <consortium name="EnsemblMetazoa"/>
        </authorList>
    </citation>
    <scope>IDENTIFICATION</scope>
</reference>
<feature type="compositionally biased region" description="Low complexity" evidence="1">
    <location>
        <begin position="487"/>
        <end position="538"/>
    </location>
</feature>
<proteinExistence type="predicted"/>
<organism evidence="3 4">
    <name type="scientific">Varroa destructor</name>
    <name type="common">Honeybee mite</name>
    <dbReference type="NCBI Taxonomy" id="109461"/>
    <lineage>
        <taxon>Eukaryota</taxon>
        <taxon>Metazoa</taxon>
        <taxon>Ecdysozoa</taxon>
        <taxon>Arthropoda</taxon>
        <taxon>Chelicerata</taxon>
        <taxon>Arachnida</taxon>
        <taxon>Acari</taxon>
        <taxon>Parasitiformes</taxon>
        <taxon>Mesostigmata</taxon>
        <taxon>Gamasina</taxon>
        <taxon>Dermanyssoidea</taxon>
        <taxon>Varroidae</taxon>
        <taxon>Varroa</taxon>
    </lineage>
</organism>
<accession>A0A7M7IX73</accession>
<keyword evidence="4" id="KW-1185">Reference proteome</keyword>
<feature type="signal peptide" evidence="2">
    <location>
        <begin position="1"/>
        <end position="21"/>
    </location>
</feature>
<dbReference type="Proteomes" id="UP000594260">
    <property type="component" value="Unplaced"/>
</dbReference>
<dbReference type="EnsemblMetazoa" id="XM_022788058">
    <property type="protein sequence ID" value="XP_022643793"/>
    <property type="gene ID" value="LOC111243042"/>
</dbReference>
<sequence length="538" mass="60302">MWLGQDVTLCLVLSMTSVTLGQNATTPDIARLTQESLAWLKRTHYNTSGSVIDFRVRSSFSKLTSVRISTPFIRRRTNVTYTFSYESIQGNLTTQLQKINVAMAKRSMYTMIEWASAQSTYNVSVLPEYKIRDVLLNASELIAPKVKTSLCSSHCLDYEYEGAPRTLRLWVISRRYGFASVGVKVLSLPKLCLSQTVISAEVRYATTSGQRGYVLFTDTDLTKFALSNIEHQSWMKLQVRFSCNTKSGVRQSPYLAGLIHIADTGIHKTTSNAVEVMYDDNSLKIQIAMPLLNRFDMVWYEIRICPTNTTDRKIPCRRKLLRREGIARVTSFVNKVTPGVYDIHIRPEYLIGTNAITANNISFTSVPLSTCDQACLYKLVSTRPKEIYVGKISLSLTAQKNLVIIAPFAFWNCALEKTRSIVQYGNHNGQYGEIYLNPLPRKFEMPTIQLATTYFVRITSICESNGPIIYGTGVINLRATKQGKNYSTPMSSMPMSSTPMSSMPMSSMPMSSMPMSSMPMSSMPMSSTPLPSTSKAAR</sequence>
<dbReference type="EnsemblMetazoa" id="XM_022788054">
    <property type="protein sequence ID" value="XP_022643789"/>
    <property type="gene ID" value="LOC111243042"/>
</dbReference>
<dbReference type="RefSeq" id="XP_022643792.1">
    <property type="nucleotide sequence ID" value="XM_022788057.1"/>
</dbReference>
<feature type="chain" id="PRO_5036207213" evidence="2">
    <location>
        <begin position="22"/>
        <end position="538"/>
    </location>
</feature>
<evidence type="ECO:0000313" key="4">
    <source>
        <dbReference type="Proteomes" id="UP000594260"/>
    </source>
</evidence>
<dbReference type="RefSeq" id="XP_022643789.1">
    <property type="nucleotide sequence ID" value="XM_022788054.1"/>
</dbReference>
<dbReference type="RefSeq" id="XP_022643793.1">
    <property type="nucleotide sequence ID" value="XM_022788058.1"/>
</dbReference>
<feature type="region of interest" description="Disordered" evidence="1">
    <location>
        <begin position="486"/>
        <end position="538"/>
    </location>
</feature>
<evidence type="ECO:0000256" key="1">
    <source>
        <dbReference type="SAM" id="MobiDB-lite"/>
    </source>
</evidence>
<evidence type="ECO:0000256" key="2">
    <source>
        <dbReference type="SAM" id="SignalP"/>
    </source>
</evidence>
<dbReference type="AlphaFoldDB" id="A0A7M7IX73"/>
<dbReference type="EnsemblMetazoa" id="XM_022788057">
    <property type="protein sequence ID" value="XP_022643792"/>
    <property type="gene ID" value="LOC111243042"/>
</dbReference>
<dbReference type="RefSeq" id="XP_022643791.1">
    <property type="nucleotide sequence ID" value="XM_022788056.1"/>
</dbReference>
<dbReference type="EnsemblMetazoa" id="XM_022788056">
    <property type="protein sequence ID" value="XP_022643791"/>
    <property type="gene ID" value="LOC111243042"/>
</dbReference>
<dbReference type="GeneID" id="111243042"/>
<dbReference type="InParanoid" id="A0A7M7IX73"/>
<keyword evidence="2" id="KW-0732">Signal</keyword>